<gene>
    <name evidence="1" type="ORF">F2Q68_00044345</name>
</gene>
<name>A0A8S9LLW1_BRACR</name>
<reference evidence="1" key="1">
    <citation type="submission" date="2019-12" db="EMBL/GenBank/DDBJ databases">
        <title>Genome sequencing and annotation of Brassica cretica.</title>
        <authorList>
            <person name="Studholme D.J."/>
            <person name="Sarris P.F."/>
        </authorList>
    </citation>
    <scope>NUCLEOTIDE SEQUENCE</scope>
    <source>
        <strain evidence="1">PFS-001/15</strain>
        <tissue evidence="1">Leaf</tissue>
    </source>
</reference>
<accession>A0A8S9LLW1</accession>
<dbReference type="AlphaFoldDB" id="A0A8S9LLW1"/>
<comment type="caution">
    <text evidence="1">The sequence shown here is derived from an EMBL/GenBank/DDBJ whole genome shotgun (WGS) entry which is preliminary data.</text>
</comment>
<dbReference type="Proteomes" id="UP000712281">
    <property type="component" value="Unassembled WGS sequence"/>
</dbReference>
<evidence type="ECO:0000313" key="2">
    <source>
        <dbReference type="Proteomes" id="UP000712281"/>
    </source>
</evidence>
<sequence>MWELNTLHRAWYCKLSKITLLLQCYPHPHLFSSFTEHSPDVFFFLSGFSEEHPRSVGIISIFEWLIYRNPEDSLPETFLFLIIVPPPVFRCFATLSFLLLRVLPVGTLSSSIGSSPSSECVLTTSGGYSEGLGLGLSALSRATSIFGICTRWVIGARRSIGAGGCRSMAASECRSLRILRVD</sequence>
<proteinExistence type="predicted"/>
<protein>
    <submittedName>
        <fullName evidence="1">Uncharacterized protein</fullName>
    </submittedName>
</protein>
<organism evidence="1 2">
    <name type="scientific">Brassica cretica</name>
    <name type="common">Mustard</name>
    <dbReference type="NCBI Taxonomy" id="69181"/>
    <lineage>
        <taxon>Eukaryota</taxon>
        <taxon>Viridiplantae</taxon>
        <taxon>Streptophyta</taxon>
        <taxon>Embryophyta</taxon>
        <taxon>Tracheophyta</taxon>
        <taxon>Spermatophyta</taxon>
        <taxon>Magnoliopsida</taxon>
        <taxon>eudicotyledons</taxon>
        <taxon>Gunneridae</taxon>
        <taxon>Pentapetalae</taxon>
        <taxon>rosids</taxon>
        <taxon>malvids</taxon>
        <taxon>Brassicales</taxon>
        <taxon>Brassicaceae</taxon>
        <taxon>Brassiceae</taxon>
        <taxon>Brassica</taxon>
    </lineage>
</organism>
<evidence type="ECO:0000313" key="1">
    <source>
        <dbReference type="EMBL" id="KAF2609020.1"/>
    </source>
</evidence>
<dbReference type="EMBL" id="QGKW02000276">
    <property type="protein sequence ID" value="KAF2609020.1"/>
    <property type="molecule type" value="Genomic_DNA"/>
</dbReference>